<dbReference type="Pfam" id="PF07676">
    <property type="entry name" value="PD40"/>
    <property type="match status" value="5"/>
</dbReference>
<dbReference type="SUPFAM" id="SSF103088">
    <property type="entry name" value="OmpA-like"/>
    <property type="match status" value="1"/>
</dbReference>
<dbReference type="Proteomes" id="UP000184050">
    <property type="component" value="Unassembled WGS sequence"/>
</dbReference>
<keyword evidence="2 5" id="KW-0472">Membrane</keyword>
<keyword evidence="4" id="KW-0802">TPR repeat</keyword>
<dbReference type="PANTHER" id="PTHR30329">
    <property type="entry name" value="STATOR ELEMENT OF FLAGELLAR MOTOR COMPLEX"/>
    <property type="match status" value="1"/>
</dbReference>
<feature type="repeat" description="TPR" evidence="4">
    <location>
        <begin position="110"/>
        <end position="143"/>
    </location>
</feature>
<dbReference type="Pfam" id="PF00691">
    <property type="entry name" value="OmpA"/>
    <property type="match status" value="1"/>
</dbReference>
<dbReference type="RefSeq" id="WP_083578168.1">
    <property type="nucleotide sequence ID" value="NZ_FQZE01000010.1"/>
</dbReference>
<dbReference type="STRING" id="1168035.SAMN05444280_11051"/>
<gene>
    <name evidence="7" type="ORF">SAMN05444280_11051</name>
</gene>
<accession>A0A1M6G6M5</accession>
<dbReference type="CDD" id="cd07185">
    <property type="entry name" value="OmpA_C-like"/>
    <property type="match status" value="1"/>
</dbReference>
<evidence type="ECO:0000313" key="7">
    <source>
        <dbReference type="EMBL" id="SHJ05570.1"/>
    </source>
</evidence>
<organism evidence="7 8">
    <name type="scientific">Tangfeifania diversioriginum</name>
    <dbReference type="NCBI Taxonomy" id="1168035"/>
    <lineage>
        <taxon>Bacteria</taxon>
        <taxon>Pseudomonadati</taxon>
        <taxon>Bacteroidota</taxon>
        <taxon>Bacteroidia</taxon>
        <taxon>Marinilabiliales</taxon>
        <taxon>Prolixibacteraceae</taxon>
        <taxon>Tangfeifania</taxon>
    </lineage>
</organism>
<evidence type="ECO:0000313" key="8">
    <source>
        <dbReference type="Proteomes" id="UP000184050"/>
    </source>
</evidence>
<dbReference type="InterPro" id="IPR036737">
    <property type="entry name" value="OmpA-like_sf"/>
</dbReference>
<dbReference type="EMBL" id="FQZE01000010">
    <property type="protein sequence ID" value="SHJ05570.1"/>
    <property type="molecule type" value="Genomic_DNA"/>
</dbReference>
<keyword evidence="8" id="KW-1185">Reference proteome</keyword>
<evidence type="ECO:0000256" key="4">
    <source>
        <dbReference type="PROSITE-ProRule" id="PRU00339"/>
    </source>
</evidence>
<dbReference type="InterPro" id="IPR011659">
    <property type="entry name" value="WD40"/>
</dbReference>
<evidence type="ECO:0000256" key="2">
    <source>
        <dbReference type="ARBA" id="ARBA00023136"/>
    </source>
</evidence>
<evidence type="ECO:0000256" key="1">
    <source>
        <dbReference type="ARBA" id="ARBA00004442"/>
    </source>
</evidence>
<evidence type="ECO:0000259" key="6">
    <source>
        <dbReference type="PROSITE" id="PS51123"/>
    </source>
</evidence>
<dbReference type="GO" id="GO:0009279">
    <property type="term" value="C:cell outer membrane"/>
    <property type="evidence" value="ECO:0007669"/>
    <property type="project" value="UniProtKB-SubCell"/>
</dbReference>
<name>A0A1M6G6M5_9BACT</name>
<reference evidence="7 8" key="1">
    <citation type="submission" date="2016-11" db="EMBL/GenBank/DDBJ databases">
        <authorList>
            <person name="Jaros S."/>
            <person name="Januszkiewicz K."/>
            <person name="Wedrychowicz H."/>
        </authorList>
    </citation>
    <scope>NUCLEOTIDE SEQUENCE [LARGE SCALE GENOMIC DNA]</scope>
    <source>
        <strain evidence="7 8">DSM 27063</strain>
    </source>
</reference>
<dbReference type="AlphaFoldDB" id="A0A1M6G6M5"/>
<dbReference type="PROSITE" id="PS51123">
    <property type="entry name" value="OMPA_2"/>
    <property type="match status" value="1"/>
</dbReference>
<dbReference type="InterPro" id="IPR006664">
    <property type="entry name" value="OMP_bac"/>
</dbReference>
<comment type="subcellular location">
    <subcellularLocation>
        <location evidence="1">Cell outer membrane</location>
    </subcellularLocation>
</comment>
<dbReference type="Gene3D" id="1.25.40.10">
    <property type="entry name" value="Tetratricopeptide repeat domain"/>
    <property type="match status" value="1"/>
</dbReference>
<protein>
    <submittedName>
        <fullName evidence="7">WD40-like Beta Propeller Repeat</fullName>
    </submittedName>
</protein>
<dbReference type="SUPFAM" id="SSF82171">
    <property type="entry name" value="DPP6 N-terminal domain-like"/>
    <property type="match status" value="1"/>
</dbReference>
<dbReference type="OrthoDB" id="1110381at2"/>
<dbReference type="InterPro" id="IPR050330">
    <property type="entry name" value="Bact_OuterMem_StrucFunc"/>
</dbReference>
<dbReference type="PANTHER" id="PTHR30329:SF21">
    <property type="entry name" value="LIPOPROTEIN YIAD-RELATED"/>
    <property type="match status" value="1"/>
</dbReference>
<proteinExistence type="predicted"/>
<dbReference type="InterPro" id="IPR011990">
    <property type="entry name" value="TPR-like_helical_dom_sf"/>
</dbReference>
<dbReference type="InterPro" id="IPR019734">
    <property type="entry name" value="TPR_rpt"/>
</dbReference>
<keyword evidence="3" id="KW-0998">Cell outer membrane</keyword>
<sequence>MGKALRNKPVYWVLSAKIKQILGVVIMLLVCTNFVFAQNDRRSERWFLQARQYFQQQSFEPAIDYCERILQRDSSYVDAHLMLADIYRETQNSDKEILHLQKAAGLVKNQLVYFRLGEVHFSVGQYSDALVAYQKYSDLANKESSRTVEVERKIENCLFALDAIENPVEFQPRRLPDALNSVFDEYWPSLSIDGKKLVVTRLVKTPGQLPQEDFYISEFGPDGWEQAEAMADLNTPENEGAQSLSADGSILFFTACNRSGGMGSCDIYYSFRKNSKWSRPINAGPPLNTKHWEAQPSVSSDGRTLYFTSNRPGGKGEKDIWRAEIAGVDENGLLKWDEPWNPGDSINTPGNETSPFIHAGNKSFYFASDYHTGMGGFDLFMSTIKNDSVFSVAQNLGYPVNTFNNEQGLFVSTDGQTAYFSSERNEKSGLDIYSFTLDESIQPEPATYVHATVVDAISGNPVTAKVELVNLTNKEQPARNEETDNNGEMLLCLPSGADYSFSVSREGYLFYSDAFELTESHQVYDPYELTIELTPVQVGAEMNLYNIYFETDSFTILPESEPELMKLVEFLKNNPGLKVEIQGHTDNTGQKENNQELSEQRAKSVAGYLTAHGIKSTRLSTAGYGEDRPVATNETPEGRRMNRRTTIKVLENEN</sequence>
<feature type="domain" description="OmpA-like" evidence="6">
    <location>
        <begin position="536"/>
        <end position="653"/>
    </location>
</feature>
<dbReference type="Gene3D" id="3.30.1330.60">
    <property type="entry name" value="OmpA-like domain"/>
    <property type="match status" value="1"/>
</dbReference>
<dbReference type="PROSITE" id="PS50005">
    <property type="entry name" value="TPR"/>
    <property type="match status" value="1"/>
</dbReference>
<dbReference type="InterPro" id="IPR011042">
    <property type="entry name" value="6-blade_b-propeller_TolB-like"/>
</dbReference>
<dbReference type="SMART" id="SM00028">
    <property type="entry name" value="TPR"/>
    <property type="match status" value="3"/>
</dbReference>
<evidence type="ECO:0000256" key="5">
    <source>
        <dbReference type="PROSITE-ProRule" id="PRU00473"/>
    </source>
</evidence>
<dbReference type="PRINTS" id="PR01021">
    <property type="entry name" value="OMPADOMAIN"/>
</dbReference>
<dbReference type="SUPFAM" id="SSF48452">
    <property type="entry name" value="TPR-like"/>
    <property type="match status" value="1"/>
</dbReference>
<dbReference type="InterPro" id="IPR006665">
    <property type="entry name" value="OmpA-like"/>
</dbReference>
<dbReference type="Gene3D" id="2.120.10.30">
    <property type="entry name" value="TolB, C-terminal domain"/>
    <property type="match status" value="1"/>
</dbReference>
<evidence type="ECO:0000256" key="3">
    <source>
        <dbReference type="ARBA" id="ARBA00023237"/>
    </source>
</evidence>